<dbReference type="InterPro" id="IPR055377">
    <property type="entry name" value="GH3_M"/>
</dbReference>
<organism evidence="5 6">
    <name type="scientific">Carnegiea gigantea</name>
    <dbReference type="NCBI Taxonomy" id="171969"/>
    <lineage>
        <taxon>Eukaryota</taxon>
        <taxon>Viridiplantae</taxon>
        <taxon>Streptophyta</taxon>
        <taxon>Embryophyta</taxon>
        <taxon>Tracheophyta</taxon>
        <taxon>Spermatophyta</taxon>
        <taxon>Magnoliopsida</taxon>
        <taxon>eudicotyledons</taxon>
        <taxon>Gunneridae</taxon>
        <taxon>Pentapetalae</taxon>
        <taxon>Caryophyllales</taxon>
        <taxon>Cactineae</taxon>
        <taxon>Cactaceae</taxon>
        <taxon>Cactoideae</taxon>
        <taxon>Echinocereeae</taxon>
        <taxon>Carnegiea</taxon>
    </lineage>
</organism>
<feature type="domain" description="GH3 C-terminal" evidence="4">
    <location>
        <begin position="451"/>
        <end position="576"/>
    </location>
</feature>
<dbReference type="Proteomes" id="UP001153076">
    <property type="component" value="Unassembled WGS sequence"/>
</dbReference>
<feature type="domain" description="GH3 middle" evidence="3">
    <location>
        <begin position="362"/>
        <end position="437"/>
    </location>
</feature>
<reference evidence="5" key="1">
    <citation type="submission" date="2022-04" db="EMBL/GenBank/DDBJ databases">
        <title>Carnegiea gigantea Genome sequencing and assembly v2.</title>
        <authorList>
            <person name="Copetti D."/>
            <person name="Sanderson M.J."/>
            <person name="Burquez A."/>
            <person name="Wojciechowski M.F."/>
        </authorList>
    </citation>
    <scope>NUCLEOTIDE SEQUENCE</scope>
    <source>
        <strain evidence="5">SGP5-SGP5p</strain>
        <tissue evidence="5">Aerial part</tissue>
    </source>
</reference>
<dbReference type="PANTHER" id="PTHR31901">
    <property type="entry name" value="GH3 DOMAIN-CONTAINING PROTEIN"/>
    <property type="match status" value="1"/>
</dbReference>
<gene>
    <name evidence="5" type="ORF">Cgig2_008115</name>
</gene>
<comment type="similarity">
    <text evidence="1">Belongs to the IAA-amido conjugating enzyme family.</text>
</comment>
<dbReference type="Pfam" id="PF23572">
    <property type="entry name" value="GH3_C"/>
    <property type="match status" value="1"/>
</dbReference>
<protein>
    <submittedName>
        <fullName evidence="5">Uncharacterized protein</fullName>
    </submittedName>
</protein>
<evidence type="ECO:0000313" key="5">
    <source>
        <dbReference type="EMBL" id="KAJ8453231.1"/>
    </source>
</evidence>
<evidence type="ECO:0000259" key="4">
    <source>
        <dbReference type="Pfam" id="PF23572"/>
    </source>
</evidence>
<proteinExistence type="inferred from homology"/>
<sequence length="593" mass="66110">MAAFRLTDDELIAKIEETTVEATRHQLDTLRKILDRNAAVGYLRRAAGTVDVDNFRRIVPLSTYDDYADHINKIADGLDDYGDGDGDSGSRFLSFDPLVCFFLRFSVSSSLCPFFRFFGNYGFWEAPSKSASYLAHMGSAALLRRQFPPRATIDKSLWFLYAGNIKTTKGGFKEMAASSLPLSGIKESQSPFLSTCIAPAQVAMGSNLQHQMYCHLLCGLRRFDLIDSIRAPYAISLIRAFSMLKTKWDQLCDDLDSGVLRSEVTDIAMRDAVTEFLDGPNPDMADRVRSICQEESWDGIIAKLWPNVRYVKCTATGIMQQYYKKLKHYAGDIPLIGGDYFASECCVGINLDIMQPPKKTRFVILPTAAYFEFLPFDLEDDSSTSDRETVDISGVQVGNMYEVVVTTFRGLYRYRLGDVVKVVGFHNSSPEIEFVMRAPKSATEFVTERDLMRAVWNLELELEGALSMGQITEFASFMDLHENGTKQLTIYIEFGEGSMILEKGKEGKAVAFLRSCGSSIEDGLGVLYKSRRETGEIGQSRLSVVNVGSFDLLLQVAIENGAPASQYKSPKIIRNQKMADFLEASSALTVSFG</sequence>
<dbReference type="GO" id="GO:0005737">
    <property type="term" value="C:cytoplasm"/>
    <property type="evidence" value="ECO:0007669"/>
    <property type="project" value="TreeGrafter"/>
</dbReference>
<dbReference type="EMBL" id="JAKOGI010000001">
    <property type="protein sequence ID" value="KAJ8453231.1"/>
    <property type="molecule type" value="Genomic_DNA"/>
</dbReference>
<accession>A0A9Q1L2K4</accession>
<evidence type="ECO:0000259" key="3">
    <source>
        <dbReference type="Pfam" id="PF23571"/>
    </source>
</evidence>
<dbReference type="AlphaFoldDB" id="A0A9Q1L2K4"/>
<name>A0A9Q1L2K4_9CARY</name>
<dbReference type="PANTHER" id="PTHR31901:SF44">
    <property type="entry name" value="INDOLE-3-ACETIC ACID-AMIDO SYNTHETASE GH3.6-RELATED"/>
    <property type="match status" value="1"/>
</dbReference>
<evidence type="ECO:0000256" key="1">
    <source>
        <dbReference type="ARBA" id="ARBA00008068"/>
    </source>
</evidence>
<evidence type="ECO:0000313" key="6">
    <source>
        <dbReference type="Proteomes" id="UP001153076"/>
    </source>
</evidence>
<comment type="caution">
    <text evidence="5">The sequence shown here is derived from an EMBL/GenBank/DDBJ whole genome shotgun (WGS) entry which is preliminary data.</text>
</comment>
<keyword evidence="6" id="KW-1185">Reference proteome</keyword>
<dbReference type="InterPro" id="IPR004993">
    <property type="entry name" value="GH3"/>
</dbReference>
<keyword evidence="2" id="KW-0436">Ligase</keyword>
<evidence type="ECO:0000256" key="2">
    <source>
        <dbReference type="ARBA" id="ARBA00022598"/>
    </source>
</evidence>
<dbReference type="OrthoDB" id="10004661at2759"/>
<dbReference type="GO" id="GO:0016881">
    <property type="term" value="F:acid-amino acid ligase activity"/>
    <property type="evidence" value="ECO:0007669"/>
    <property type="project" value="TreeGrafter"/>
</dbReference>
<dbReference type="Pfam" id="PF23571">
    <property type="entry name" value="GH3_M"/>
    <property type="match status" value="1"/>
</dbReference>
<dbReference type="Pfam" id="PF03321">
    <property type="entry name" value="GH3"/>
    <property type="match status" value="2"/>
</dbReference>
<dbReference type="InterPro" id="IPR055378">
    <property type="entry name" value="GH3_C"/>
</dbReference>